<dbReference type="PATRIC" id="fig|1215343.11.peg.213"/>
<accession>L0ETB6</accession>
<dbReference type="HOGENOM" id="CLU_1529863_0_0_5"/>
<proteinExistence type="predicted"/>
<name>L0ETB6_LIBCB</name>
<dbReference type="Proteomes" id="UP000010799">
    <property type="component" value="Chromosome"/>
</dbReference>
<gene>
    <name evidence="1" type="ordered locus">B488_02040</name>
</gene>
<keyword evidence="2" id="KW-1185">Reference proteome</keyword>
<dbReference type="STRING" id="1215343.B488_02040"/>
<protein>
    <recommendedName>
        <fullName evidence="3">Magnesium transporter MgtE intracellular domain-containing protein</fullName>
    </recommendedName>
</protein>
<dbReference type="AlphaFoldDB" id="L0ETB6"/>
<evidence type="ECO:0000313" key="1">
    <source>
        <dbReference type="EMBL" id="AGA64197.1"/>
    </source>
</evidence>
<sequence length="175" mass="19970">MIRFCVSIFLKIQNTFFISVIFSTFLFANESHRAASLSSPSKEEISKYCSNIVDIARDQRYVLQKEELEKLKKEVDNRINLLEKHKVEYQHWLTRYEKFFAITKKSIVDIYKKMTSAAAAAQLEKINPETASSILIKLNARQASSIMAEMDPQKAAVITNIISNLLNSKLSKGSS</sequence>
<evidence type="ECO:0000313" key="2">
    <source>
        <dbReference type="Proteomes" id="UP000010799"/>
    </source>
</evidence>
<dbReference type="RefSeq" id="WP_015272624.1">
    <property type="nucleotide sequence ID" value="NC_019907.1"/>
</dbReference>
<dbReference type="SUPFAM" id="SSF158791">
    <property type="entry name" value="MgtE N-terminal domain-like"/>
    <property type="match status" value="1"/>
</dbReference>
<dbReference type="Gene3D" id="1.10.220.30">
    <property type="match status" value="1"/>
</dbReference>
<organism evidence="1 2">
    <name type="scientific">Liberibacter crescens (strain BT-1)</name>
    <dbReference type="NCBI Taxonomy" id="1215343"/>
    <lineage>
        <taxon>Bacteria</taxon>
        <taxon>Pseudomonadati</taxon>
        <taxon>Pseudomonadota</taxon>
        <taxon>Alphaproteobacteria</taxon>
        <taxon>Hyphomicrobiales</taxon>
        <taxon>Rhizobiaceae</taxon>
        <taxon>Liberibacter</taxon>
    </lineage>
</organism>
<reference evidence="1 2" key="1">
    <citation type="journal article" date="2012" name="Stand. Genomic Sci.">
        <title>Complete genome sequence of Liberibacter crescens BT-1.</title>
        <authorList>
            <person name="Leonard M.T."/>
            <person name="Fagen J.R."/>
            <person name="Davis-Richardson A.G."/>
            <person name="Davis M.J."/>
            <person name="Triplett E.W."/>
        </authorList>
    </citation>
    <scope>NUCLEOTIDE SEQUENCE [LARGE SCALE GENOMIC DNA]</scope>
    <source>
        <strain evidence="1 2">BT-1</strain>
    </source>
</reference>
<dbReference type="EMBL" id="CP003789">
    <property type="protein sequence ID" value="AGA64197.1"/>
    <property type="molecule type" value="Genomic_DNA"/>
</dbReference>
<dbReference type="eggNOG" id="COG3334">
    <property type="taxonomic scope" value="Bacteria"/>
</dbReference>
<dbReference type="KEGG" id="lcc:B488_02040"/>
<evidence type="ECO:0008006" key="3">
    <source>
        <dbReference type="Google" id="ProtNLM"/>
    </source>
</evidence>